<keyword evidence="2" id="KW-1185">Reference proteome</keyword>
<evidence type="ECO:0000313" key="1">
    <source>
        <dbReference type="EMBL" id="KAI4381188.1"/>
    </source>
</evidence>
<accession>A0ACB9RS01</accession>
<dbReference type="EMBL" id="CM042882">
    <property type="protein sequence ID" value="KAI4381188.1"/>
    <property type="molecule type" value="Genomic_DNA"/>
</dbReference>
<protein>
    <submittedName>
        <fullName evidence="1">Uncharacterized protein</fullName>
    </submittedName>
</protein>
<evidence type="ECO:0000313" key="2">
    <source>
        <dbReference type="Proteomes" id="UP001057402"/>
    </source>
</evidence>
<proteinExistence type="predicted"/>
<reference evidence="2" key="1">
    <citation type="journal article" date="2023" name="Front. Plant Sci.">
        <title>Chromosomal-level genome assembly of Melastoma candidum provides insights into trichome evolution.</title>
        <authorList>
            <person name="Zhong Y."/>
            <person name="Wu W."/>
            <person name="Sun C."/>
            <person name="Zou P."/>
            <person name="Liu Y."/>
            <person name="Dai S."/>
            <person name="Zhou R."/>
        </authorList>
    </citation>
    <scope>NUCLEOTIDE SEQUENCE [LARGE SCALE GENOMIC DNA]</scope>
</reference>
<name>A0ACB9RS01_9MYRT</name>
<dbReference type="Proteomes" id="UP001057402">
    <property type="component" value="Chromosome 3"/>
</dbReference>
<organism evidence="1 2">
    <name type="scientific">Melastoma candidum</name>
    <dbReference type="NCBI Taxonomy" id="119954"/>
    <lineage>
        <taxon>Eukaryota</taxon>
        <taxon>Viridiplantae</taxon>
        <taxon>Streptophyta</taxon>
        <taxon>Embryophyta</taxon>
        <taxon>Tracheophyta</taxon>
        <taxon>Spermatophyta</taxon>
        <taxon>Magnoliopsida</taxon>
        <taxon>eudicotyledons</taxon>
        <taxon>Gunneridae</taxon>
        <taxon>Pentapetalae</taxon>
        <taxon>rosids</taxon>
        <taxon>malvids</taxon>
        <taxon>Myrtales</taxon>
        <taxon>Melastomataceae</taxon>
        <taxon>Melastomatoideae</taxon>
        <taxon>Melastomateae</taxon>
        <taxon>Melastoma</taxon>
    </lineage>
</organism>
<sequence>MSNVVEDYSSDAPEEFTADQGVKQDQEITRIQRDNKARVTREGKERRRLWAQRKAKQPSDNDKVKENPEPPETEDQEDESKSLARRGMLPTEVVNFLATREKRVFLSDSDEEKPEVKPTRRIKKGKGSRSGMIVLSDLPQPPCVQSSLEFLKKRKMQVARSSAVLNNSNQALRLLSASGVLR</sequence>
<gene>
    <name evidence="1" type="ORF">MLD38_007288</name>
</gene>
<comment type="caution">
    <text evidence="1">The sequence shown here is derived from an EMBL/GenBank/DDBJ whole genome shotgun (WGS) entry which is preliminary data.</text>
</comment>